<comment type="catalytic activity">
    <reaction evidence="8">
        <text>Fe-coproporphyrin III + 2 H(+) = coproporphyrin III + Fe(2+)</text>
        <dbReference type="Rhea" id="RHEA:49572"/>
        <dbReference type="ChEBI" id="CHEBI:15378"/>
        <dbReference type="ChEBI" id="CHEBI:29033"/>
        <dbReference type="ChEBI" id="CHEBI:68438"/>
        <dbReference type="ChEBI" id="CHEBI:131725"/>
        <dbReference type="EC" id="4.99.1.9"/>
    </reaction>
    <physiologicalReaction direction="right-to-left" evidence="8">
        <dbReference type="Rhea" id="RHEA:49574"/>
    </physiologicalReaction>
</comment>
<dbReference type="HAMAP" id="MF_00323">
    <property type="entry name" value="Ferrochelatase"/>
    <property type="match status" value="1"/>
</dbReference>
<dbReference type="FunFam" id="3.40.50.1400:FF:000002">
    <property type="entry name" value="Ferrochelatase"/>
    <property type="match status" value="1"/>
</dbReference>
<evidence type="ECO:0000313" key="11">
    <source>
        <dbReference type="EMBL" id="QDC44511.1"/>
    </source>
</evidence>
<dbReference type="UniPathway" id="UPA00252">
    <property type="reaction ID" value="UER00325"/>
</dbReference>
<reference evidence="12" key="1">
    <citation type="journal article" date="2019" name="ISME J.">
        <title>Evolution in action: habitat transition from sediment to the pelagial leads to genome streamlining in Methylophilaceae.</title>
        <authorList>
            <person name="Salcher M."/>
            <person name="Schaefle D."/>
            <person name="Kaspar M."/>
            <person name="Neuenschwander S.M."/>
            <person name="Ghai R."/>
        </authorList>
    </citation>
    <scope>NUCLEOTIDE SEQUENCE [LARGE SCALE GENOMIC DNA]</scope>
    <source>
        <strain evidence="12">MMS-M-51</strain>
    </source>
</reference>
<dbReference type="GO" id="GO:0046872">
    <property type="term" value="F:metal ion binding"/>
    <property type="evidence" value="ECO:0007669"/>
    <property type="project" value="UniProtKB-KW"/>
</dbReference>
<name>A0A5B8CTA0_9PROT</name>
<dbReference type="CDD" id="cd00419">
    <property type="entry name" value="Ferrochelatase_C"/>
    <property type="match status" value="1"/>
</dbReference>
<dbReference type="EMBL" id="CP040946">
    <property type="protein sequence ID" value="QDC44511.1"/>
    <property type="molecule type" value="Genomic_DNA"/>
</dbReference>
<dbReference type="Proteomes" id="UP000311008">
    <property type="component" value="Chromosome"/>
</dbReference>
<comment type="similarity">
    <text evidence="1 9 10">Belongs to the ferrochelatase family.</text>
</comment>
<keyword evidence="5 9" id="KW-0350">Heme biosynthesis</keyword>
<dbReference type="GO" id="GO:0004325">
    <property type="term" value="F:ferrochelatase activity"/>
    <property type="evidence" value="ECO:0007669"/>
    <property type="project" value="UniProtKB-UniRule"/>
</dbReference>
<evidence type="ECO:0000256" key="5">
    <source>
        <dbReference type="ARBA" id="ARBA00023133"/>
    </source>
</evidence>
<comment type="subcellular location">
    <subcellularLocation>
        <location evidence="9 10">Cytoplasm</location>
    </subcellularLocation>
</comment>
<dbReference type="EC" id="4.98.1.1" evidence="9 10"/>
<evidence type="ECO:0000256" key="4">
    <source>
        <dbReference type="ARBA" id="ARBA00023004"/>
    </source>
</evidence>
<protein>
    <recommendedName>
        <fullName evidence="9 10">Ferrochelatase</fullName>
        <ecNumber evidence="9 10">4.98.1.1</ecNumber>
    </recommendedName>
    <alternativeName>
        <fullName evidence="9">Heme synthase</fullName>
    </alternativeName>
    <alternativeName>
        <fullName evidence="9">Protoheme ferro-lyase</fullName>
    </alternativeName>
</protein>
<keyword evidence="7 9" id="KW-0627">Porphyrin biosynthesis</keyword>
<evidence type="ECO:0000256" key="9">
    <source>
        <dbReference type="HAMAP-Rule" id="MF_00323"/>
    </source>
</evidence>
<proteinExistence type="inferred from homology"/>
<dbReference type="NCBIfam" id="TIGR00109">
    <property type="entry name" value="hemH"/>
    <property type="match status" value="1"/>
</dbReference>
<evidence type="ECO:0000256" key="1">
    <source>
        <dbReference type="ARBA" id="ARBA00007718"/>
    </source>
</evidence>
<feature type="binding site" evidence="9">
    <location>
        <position position="211"/>
    </location>
    <ligand>
        <name>Fe(2+)</name>
        <dbReference type="ChEBI" id="CHEBI:29033"/>
    </ligand>
</feature>
<dbReference type="SUPFAM" id="SSF53800">
    <property type="entry name" value="Chelatase"/>
    <property type="match status" value="1"/>
</dbReference>
<dbReference type="InterPro" id="IPR019772">
    <property type="entry name" value="Ferrochelatase_AS"/>
</dbReference>
<dbReference type="InterPro" id="IPR033644">
    <property type="entry name" value="Ferrochelatase_C"/>
</dbReference>
<dbReference type="AlphaFoldDB" id="A0A5B8CTA0"/>
<keyword evidence="6 9" id="KW-0456">Lyase</keyword>
<evidence type="ECO:0000256" key="2">
    <source>
        <dbReference type="ARBA" id="ARBA00022490"/>
    </source>
</evidence>
<evidence type="ECO:0000256" key="8">
    <source>
        <dbReference type="ARBA" id="ARBA00024536"/>
    </source>
</evidence>
<keyword evidence="12" id="KW-1185">Reference proteome</keyword>
<dbReference type="PANTHER" id="PTHR11108">
    <property type="entry name" value="FERROCHELATASE"/>
    <property type="match status" value="1"/>
</dbReference>
<evidence type="ECO:0000256" key="7">
    <source>
        <dbReference type="ARBA" id="ARBA00023244"/>
    </source>
</evidence>
<organism evidence="11 12">
    <name type="scientific">Methylophilus medardicus</name>
    <dbReference type="NCBI Taxonomy" id="2588534"/>
    <lineage>
        <taxon>Bacteria</taxon>
        <taxon>Pseudomonadati</taxon>
        <taxon>Pseudomonadota</taxon>
        <taxon>Betaproteobacteria</taxon>
        <taxon>Nitrosomonadales</taxon>
        <taxon>Methylophilaceae</taxon>
        <taxon>Methylophilus</taxon>
    </lineage>
</organism>
<keyword evidence="2 9" id="KW-0963">Cytoplasm</keyword>
<comment type="pathway">
    <text evidence="9 10">Porphyrin-containing compound metabolism; protoheme biosynthesis; protoheme from protoporphyrin-IX: step 1/1.</text>
</comment>
<feature type="binding site" evidence="9">
    <location>
        <position position="292"/>
    </location>
    <ligand>
        <name>Fe(2+)</name>
        <dbReference type="ChEBI" id="CHEBI:29033"/>
    </ligand>
</feature>
<gene>
    <name evidence="9" type="primary">hemH</name>
    <name evidence="11" type="ORF">FIU01_08210</name>
</gene>
<evidence type="ECO:0000256" key="10">
    <source>
        <dbReference type="RuleBase" id="RU000607"/>
    </source>
</evidence>
<dbReference type="PANTHER" id="PTHR11108:SF1">
    <property type="entry name" value="FERROCHELATASE, MITOCHONDRIAL"/>
    <property type="match status" value="1"/>
</dbReference>
<keyword evidence="3 9" id="KW-0479">Metal-binding</keyword>
<keyword evidence="4 9" id="KW-0408">Iron</keyword>
<evidence type="ECO:0000313" key="12">
    <source>
        <dbReference type="Proteomes" id="UP000311008"/>
    </source>
</evidence>
<dbReference type="InterPro" id="IPR033659">
    <property type="entry name" value="Ferrochelatase_N"/>
</dbReference>
<dbReference type="InterPro" id="IPR001015">
    <property type="entry name" value="Ferrochelatase"/>
</dbReference>
<dbReference type="Gene3D" id="3.40.50.1400">
    <property type="match status" value="2"/>
</dbReference>
<dbReference type="GO" id="GO:0005737">
    <property type="term" value="C:cytoplasm"/>
    <property type="evidence" value="ECO:0007669"/>
    <property type="project" value="UniProtKB-SubCell"/>
</dbReference>
<comment type="function">
    <text evidence="9 10">Catalyzes the ferrous insertion into protoporphyrin IX.</text>
</comment>
<dbReference type="KEGG" id="mmec:FIU01_08210"/>
<sequence length="368" mass="41291">MTYYQPEPAYTHGSQSKVGILLANLGTPEAPTAKALRPYLQQFLMDRRVVEIPRFIWCWILHCIILVIRPKKSAEKYASVWTAEGSPLMVFAQQQKSLLQQTLAKHIASPFAVELGMTYGNPSMKSAIESLKAQGCDRILVFPLYPQYAASSTAAALDAVWRVLLKMRNVPAIRTIKHYHDDPLYIQALASHIKAYWQQHGQPEKLVMSFHGVPKFHLLKGDHYHCECHKTGRLLAEALGLSKEQYQVAFQSRFGRQEWLQPYLANILDALGKQQLKRIDVVCPGFSSDCLETLEEIAMEGKHLFQSVGGGEYHYIPALNSEAVWIEAMAGIALAQLQGWVSREFDAVHAETEAEASKARALAMGAEK</sequence>
<dbReference type="GO" id="GO:0006783">
    <property type="term" value="P:heme biosynthetic process"/>
    <property type="evidence" value="ECO:0007669"/>
    <property type="project" value="UniProtKB-UniRule"/>
</dbReference>
<dbReference type="RefSeq" id="WP_140003842.1">
    <property type="nucleotide sequence ID" value="NZ_CP040946.1"/>
</dbReference>
<evidence type="ECO:0000256" key="3">
    <source>
        <dbReference type="ARBA" id="ARBA00022723"/>
    </source>
</evidence>
<accession>A0A5B8CTA0</accession>
<dbReference type="OrthoDB" id="9809741at2"/>
<evidence type="ECO:0000256" key="6">
    <source>
        <dbReference type="ARBA" id="ARBA00023239"/>
    </source>
</evidence>
<dbReference type="Pfam" id="PF00762">
    <property type="entry name" value="Ferrochelatase"/>
    <property type="match status" value="1"/>
</dbReference>
<dbReference type="PROSITE" id="PS00534">
    <property type="entry name" value="FERROCHELATASE"/>
    <property type="match status" value="1"/>
</dbReference>
<comment type="catalytic activity">
    <reaction evidence="9 10">
        <text>heme b + 2 H(+) = protoporphyrin IX + Fe(2+)</text>
        <dbReference type="Rhea" id="RHEA:22584"/>
        <dbReference type="ChEBI" id="CHEBI:15378"/>
        <dbReference type="ChEBI" id="CHEBI:29033"/>
        <dbReference type="ChEBI" id="CHEBI:57306"/>
        <dbReference type="ChEBI" id="CHEBI:60344"/>
        <dbReference type="EC" id="4.98.1.1"/>
    </reaction>
</comment>
<dbReference type="CDD" id="cd03411">
    <property type="entry name" value="Ferrochelatase_N"/>
    <property type="match status" value="1"/>
</dbReference>